<dbReference type="Proteomes" id="UP001283361">
    <property type="component" value="Unassembled WGS sequence"/>
</dbReference>
<evidence type="ECO:0000313" key="2">
    <source>
        <dbReference type="EMBL" id="KAK3698259.1"/>
    </source>
</evidence>
<organism evidence="2 3">
    <name type="scientific">Elysia crispata</name>
    <name type="common">lettuce slug</name>
    <dbReference type="NCBI Taxonomy" id="231223"/>
    <lineage>
        <taxon>Eukaryota</taxon>
        <taxon>Metazoa</taxon>
        <taxon>Spiralia</taxon>
        <taxon>Lophotrochozoa</taxon>
        <taxon>Mollusca</taxon>
        <taxon>Gastropoda</taxon>
        <taxon>Heterobranchia</taxon>
        <taxon>Euthyneura</taxon>
        <taxon>Panpulmonata</taxon>
        <taxon>Sacoglossa</taxon>
        <taxon>Placobranchoidea</taxon>
        <taxon>Plakobranchidae</taxon>
        <taxon>Elysia</taxon>
    </lineage>
</organism>
<protein>
    <submittedName>
        <fullName evidence="2">Uncharacterized protein</fullName>
    </submittedName>
</protein>
<sequence>MNSSHNLELRRQTEDLGAGQGRAGRVGYLCRTQATEEPAVTLAAAAKFREYESTIQEDRRAAAIGPSPAGYRFSQGFLLRKDTM</sequence>
<dbReference type="AlphaFoldDB" id="A0AAE1CJ51"/>
<keyword evidence="3" id="KW-1185">Reference proteome</keyword>
<proteinExistence type="predicted"/>
<accession>A0AAE1CJ51</accession>
<comment type="caution">
    <text evidence="2">The sequence shown here is derived from an EMBL/GenBank/DDBJ whole genome shotgun (WGS) entry which is preliminary data.</text>
</comment>
<gene>
    <name evidence="2" type="ORF">RRG08_026357</name>
</gene>
<feature type="region of interest" description="Disordered" evidence="1">
    <location>
        <begin position="1"/>
        <end position="21"/>
    </location>
</feature>
<name>A0AAE1CJ51_9GAST</name>
<dbReference type="EMBL" id="JAWDGP010007980">
    <property type="protein sequence ID" value="KAK3698259.1"/>
    <property type="molecule type" value="Genomic_DNA"/>
</dbReference>
<evidence type="ECO:0000256" key="1">
    <source>
        <dbReference type="SAM" id="MobiDB-lite"/>
    </source>
</evidence>
<reference evidence="2" key="1">
    <citation type="journal article" date="2023" name="G3 (Bethesda)">
        <title>A reference genome for the long-term kleptoplast-retaining sea slug Elysia crispata morphotype clarki.</title>
        <authorList>
            <person name="Eastman K.E."/>
            <person name="Pendleton A.L."/>
            <person name="Shaikh M.A."/>
            <person name="Suttiyut T."/>
            <person name="Ogas R."/>
            <person name="Tomko P."/>
            <person name="Gavelis G."/>
            <person name="Widhalm J.R."/>
            <person name="Wisecaver J.H."/>
        </authorList>
    </citation>
    <scope>NUCLEOTIDE SEQUENCE</scope>
    <source>
        <strain evidence="2">ECLA1</strain>
    </source>
</reference>
<evidence type="ECO:0000313" key="3">
    <source>
        <dbReference type="Proteomes" id="UP001283361"/>
    </source>
</evidence>